<organism evidence="1 2">
    <name type="scientific">Vigna mungo</name>
    <name type="common">Black gram</name>
    <name type="synonym">Phaseolus mungo</name>
    <dbReference type="NCBI Taxonomy" id="3915"/>
    <lineage>
        <taxon>Eukaryota</taxon>
        <taxon>Viridiplantae</taxon>
        <taxon>Streptophyta</taxon>
        <taxon>Embryophyta</taxon>
        <taxon>Tracheophyta</taxon>
        <taxon>Spermatophyta</taxon>
        <taxon>Magnoliopsida</taxon>
        <taxon>eudicotyledons</taxon>
        <taxon>Gunneridae</taxon>
        <taxon>Pentapetalae</taxon>
        <taxon>rosids</taxon>
        <taxon>fabids</taxon>
        <taxon>Fabales</taxon>
        <taxon>Fabaceae</taxon>
        <taxon>Papilionoideae</taxon>
        <taxon>50 kb inversion clade</taxon>
        <taxon>NPAAA clade</taxon>
        <taxon>indigoferoid/millettioid clade</taxon>
        <taxon>Phaseoleae</taxon>
        <taxon>Vigna</taxon>
    </lineage>
</organism>
<dbReference type="PANTHER" id="PTHR35754">
    <property type="entry name" value="ATP SYNTHASE SUBUNIT B"/>
    <property type="match status" value="1"/>
</dbReference>
<proteinExistence type="predicted"/>
<gene>
    <name evidence="1" type="ORF">V8G54_018470</name>
</gene>
<reference evidence="1 2" key="1">
    <citation type="journal article" date="2023" name="Life. Sci Alliance">
        <title>Evolutionary insights into 3D genome organization and epigenetic landscape of Vigna mungo.</title>
        <authorList>
            <person name="Junaid A."/>
            <person name="Singh B."/>
            <person name="Bhatia S."/>
        </authorList>
    </citation>
    <scope>NUCLEOTIDE SEQUENCE [LARGE SCALE GENOMIC DNA]</scope>
    <source>
        <strain evidence="1">Urdbean</strain>
    </source>
</reference>
<dbReference type="EMBL" id="CP144695">
    <property type="protein sequence ID" value="WVZ05124.1"/>
    <property type="molecule type" value="Genomic_DNA"/>
</dbReference>
<dbReference type="AlphaFoldDB" id="A0AAQ3RRH2"/>
<name>A0AAQ3RRH2_VIGMU</name>
<dbReference type="PANTHER" id="PTHR35754:SF2">
    <property type="entry name" value="ATP SYNTHASE SUBUNIT B"/>
    <property type="match status" value="1"/>
</dbReference>
<sequence length="102" mass="11702">MKTLVQDDVLENSFNILRMFIRIYGPLAAPAMLAKHISEAEEKYECLLKSLDPHLSLNYQKRCAEAAKEGGKVSEHQFGTWTFPTVIQDEELYRLKLKSDIS</sequence>
<dbReference type="Proteomes" id="UP001374535">
    <property type="component" value="Chromosome 6"/>
</dbReference>
<accession>A0AAQ3RRH2</accession>
<protein>
    <submittedName>
        <fullName evidence="1">Uncharacterized protein</fullName>
    </submittedName>
</protein>
<evidence type="ECO:0000313" key="2">
    <source>
        <dbReference type="Proteomes" id="UP001374535"/>
    </source>
</evidence>
<evidence type="ECO:0000313" key="1">
    <source>
        <dbReference type="EMBL" id="WVZ05124.1"/>
    </source>
</evidence>
<keyword evidence="2" id="KW-1185">Reference proteome</keyword>